<name>A0A1B7Y3B7_COLHI</name>
<comment type="caution">
    <text evidence="2">The sequence shown here is derived from an EMBL/GenBank/DDBJ whole genome shotgun (WGS) entry which is preliminary data.</text>
</comment>
<gene>
    <name evidence="2" type="ORF">CH63R_10618</name>
</gene>
<dbReference type="GeneID" id="28869699"/>
<feature type="chain" id="PRO_5008601290" evidence="1">
    <location>
        <begin position="19"/>
        <end position="208"/>
    </location>
</feature>
<dbReference type="OrthoDB" id="10527999at2759"/>
<keyword evidence="3" id="KW-1185">Reference proteome</keyword>
<evidence type="ECO:0000256" key="1">
    <source>
        <dbReference type="SAM" id="SignalP"/>
    </source>
</evidence>
<dbReference type="AlphaFoldDB" id="A0A1B7Y3B7"/>
<proteinExistence type="predicted"/>
<dbReference type="RefSeq" id="XP_018155016.1">
    <property type="nucleotide sequence ID" value="XM_018305592.1"/>
</dbReference>
<protein>
    <submittedName>
        <fullName evidence="2">EC51a protein</fullName>
    </submittedName>
</protein>
<dbReference type="KEGG" id="chig:CH63R_10618"/>
<dbReference type="EMBL" id="LTAN01000007">
    <property type="protein sequence ID" value="OBR06498.1"/>
    <property type="molecule type" value="Genomic_DNA"/>
</dbReference>
<feature type="signal peptide" evidence="1">
    <location>
        <begin position="1"/>
        <end position="18"/>
    </location>
</feature>
<evidence type="ECO:0000313" key="2">
    <source>
        <dbReference type="EMBL" id="OBR06498.1"/>
    </source>
</evidence>
<sequence length="208" mass="23821">MVSLIITLTYLLATVTFALPIDLLGLEENFPISLVTRQDGPTSRYTTVKNAAAAAGKTLNNGEWHYLRLCTPLNGQPPEDHVQEETGCKHFYIVVGQVIKERVFKKRKDFQGLMYHVRYNDDTRKWFWTSHTYIAYDFQEIVYGGKTTSRKASTARLDTLSYSGIVYSRNSANKMTTKGTAWVDKWGSYCDLNEARCFGYYQYMASNL</sequence>
<dbReference type="Proteomes" id="UP000092177">
    <property type="component" value="Unassembled WGS sequence"/>
</dbReference>
<keyword evidence="1" id="KW-0732">Signal</keyword>
<dbReference type="VEuPathDB" id="FungiDB:CH63R_10618"/>
<reference evidence="3" key="1">
    <citation type="journal article" date="2017" name="BMC Genomics">
        <title>Gapless genome assembly of Colletotrichum higginsianum reveals chromosome structure and association of transposable elements with secondary metabolite gene clusters.</title>
        <authorList>
            <person name="Dallery J.-F."/>
            <person name="Lapalu N."/>
            <person name="Zampounis A."/>
            <person name="Pigne S."/>
            <person name="Luyten I."/>
            <person name="Amselem J."/>
            <person name="Wittenberg A.H.J."/>
            <person name="Zhou S."/>
            <person name="de Queiroz M.V."/>
            <person name="Robin G.P."/>
            <person name="Auger A."/>
            <person name="Hainaut M."/>
            <person name="Henrissat B."/>
            <person name="Kim K.-T."/>
            <person name="Lee Y.-H."/>
            <person name="Lespinet O."/>
            <person name="Schwartz D.C."/>
            <person name="Thon M.R."/>
            <person name="O'Connell R.J."/>
        </authorList>
    </citation>
    <scope>NUCLEOTIDE SEQUENCE [LARGE SCALE GENOMIC DNA]</scope>
    <source>
        <strain evidence="3">IMI 349063</strain>
    </source>
</reference>
<evidence type="ECO:0000313" key="3">
    <source>
        <dbReference type="Proteomes" id="UP000092177"/>
    </source>
</evidence>
<accession>A0A1B7Y3B7</accession>
<organism evidence="2 3">
    <name type="scientific">Colletotrichum higginsianum (strain IMI 349063)</name>
    <name type="common">Crucifer anthracnose fungus</name>
    <dbReference type="NCBI Taxonomy" id="759273"/>
    <lineage>
        <taxon>Eukaryota</taxon>
        <taxon>Fungi</taxon>
        <taxon>Dikarya</taxon>
        <taxon>Ascomycota</taxon>
        <taxon>Pezizomycotina</taxon>
        <taxon>Sordariomycetes</taxon>
        <taxon>Hypocreomycetidae</taxon>
        <taxon>Glomerellales</taxon>
        <taxon>Glomerellaceae</taxon>
        <taxon>Colletotrichum</taxon>
        <taxon>Colletotrichum destructivum species complex</taxon>
    </lineage>
</organism>